<evidence type="ECO:0000256" key="2">
    <source>
        <dbReference type="ARBA" id="ARBA00006411"/>
    </source>
</evidence>
<evidence type="ECO:0000256" key="1">
    <source>
        <dbReference type="ARBA" id="ARBA00004496"/>
    </source>
</evidence>
<reference evidence="5 6" key="1">
    <citation type="submission" date="2014-07" db="EMBL/GenBank/DDBJ databases">
        <title>Genome Sequence of Rhodococcus opacus Strain R7, a Biodegrader of Mono- and Polycyclic Aromatic Hydrocarbons.</title>
        <authorList>
            <person name="Di Gennaro P."/>
            <person name="Zampolli J."/>
            <person name="Presti I."/>
            <person name="Cappelletti M."/>
            <person name="D'Ursi P."/>
            <person name="Orro A."/>
            <person name="Mezzelani A."/>
            <person name="Milanesi L."/>
        </authorList>
    </citation>
    <scope>NUCLEOTIDE SEQUENCE [LARGE SCALE GENOMIC DNA]</scope>
    <source>
        <strain evidence="5 6">R7</strain>
    </source>
</reference>
<protein>
    <submittedName>
        <fullName evidence="5">Secretion protein</fullName>
    </submittedName>
</protein>
<evidence type="ECO:0000313" key="5">
    <source>
        <dbReference type="EMBL" id="AII06612.1"/>
    </source>
</evidence>
<dbReference type="eggNOG" id="ENOG502ZVHB">
    <property type="taxonomic scope" value="Bacteria"/>
</dbReference>
<gene>
    <name evidence="5" type="ORF">EP51_19055</name>
</gene>
<evidence type="ECO:0000313" key="6">
    <source>
        <dbReference type="Proteomes" id="UP000028488"/>
    </source>
</evidence>
<sequence>MKMRNWRLRPELFDALWAGTGQDRIPYPFRIVSAHPGLNAYVAEQNRIREAFAGAEHDEVRSALGVLAAPEVYVEISGSTADETPIRIIGAQHRQWVVIASQLPGRAPQIGGDAVVGAGAAGHLGAQLIGLIPQNAAGRRRFQRRDEQDTHFSRGILQEVNRVAPAPRLESAVQKGYAGRGKIRVFRGPRFGSGRDVGVMHWIDIAGDGRYVIGPHDPAAAHPAEPDQLVSSLDTLIRVGTTPRAGSVGPRGW</sequence>
<dbReference type="InterPro" id="IPR025734">
    <property type="entry name" value="EspG"/>
</dbReference>
<dbReference type="AlphaFoldDB" id="A0A076EN25"/>
<comment type="subcellular location">
    <subcellularLocation>
        <location evidence="1">Cytoplasm</location>
    </subcellularLocation>
</comment>
<comment type="similarity">
    <text evidence="2">Belongs to the EspG family.</text>
</comment>
<keyword evidence="4" id="KW-0143">Chaperone</keyword>
<organism evidence="5 6">
    <name type="scientific">Rhodococcus opacus</name>
    <name type="common">Nocardia opaca</name>
    <dbReference type="NCBI Taxonomy" id="37919"/>
    <lineage>
        <taxon>Bacteria</taxon>
        <taxon>Bacillati</taxon>
        <taxon>Actinomycetota</taxon>
        <taxon>Actinomycetes</taxon>
        <taxon>Mycobacteriales</taxon>
        <taxon>Nocardiaceae</taxon>
        <taxon>Rhodococcus</taxon>
    </lineage>
</organism>
<dbReference type="EMBL" id="CP008947">
    <property type="protein sequence ID" value="AII06612.1"/>
    <property type="molecule type" value="Genomic_DNA"/>
</dbReference>
<evidence type="ECO:0000256" key="3">
    <source>
        <dbReference type="ARBA" id="ARBA00022490"/>
    </source>
</evidence>
<accession>A0A076EN25</accession>
<name>A0A076EN25_RHOOP</name>
<dbReference type="Proteomes" id="UP000028488">
    <property type="component" value="Chromosome"/>
</dbReference>
<evidence type="ECO:0000256" key="4">
    <source>
        <dbReference type="ARBA" id="ARBA00023186"/>
    </source>
</evidence>
<dbReference type="Pfam" id="PF14011">
    <property type="entry name" value="ESX-1_EspG"/>
    <property type="match status" value="1"/>
</dbReference>
<dbReference type="RefSeq" id="WP_128640109.1">
    <property type="nucleotide sequence ID" value="NZ_CP008947.1"/>
</dbReference>
<keyword evidence="3" id="KW-0963">Cytoplasm</keyword>
<proteinExistence type="inferred from homology"/>